<keyword evidence="3 6" id="KW-0808">Transferase</keyword>
<evidence type="ECO:0000256" key="1">
    <source>
        <dbReference type="ARBA" id="ARBA00001933"/>
    </source>
</evidence>
<dbReference type="EMBL" id="JACIFX010000001">
    <property type="protein sequence ID" value="MBB4226842.1"/>
    <property type="molecule type" value="Genomic_DNA"/>
</dbReference>
<comment type="similarity">
    <text evidence="5">Belongs to the class-III pyridoxal-phosphate-dependent aminotransferase family.</text>
</comment>
<comment type="caution">
    <text evidence="6">The sequence shown here is derived from an EMBL/GenBank/DDBJ whole genome shotgun (WGS) entry which is preliminary data.</text>
</comment>
<dbReference type="InterPro" id="IPR015421">
    <property type="entry name" value="PyrdxlP-dep_Trfase_major"/>
</dbReference>
<dbReference type="InterPro" id="IPR015424">
    <property type="entry name" value="PyrdxlP-dep_Trfase"/>
</dbReference>
<protein>
    <submittedName>
        <fullName evidence="6">Beta-alanine--pyruvate transaminase</fullName>
        <ecNumber evidence="6">2.6.1.18</ecNumber>
    </submittedName>
</protein>
<keyword evidence="2 6" id="KW-0032">Aminotransferase</keyword>
<sequence>MGHPIAFDFAAKLAANAPGGADAKLDRVFFTGSGSESVDTALKIAIAYQRAIGQGTRTRIIGREKGYHGVGFGGISVGGLVNNRRVFPQIPADHMRHTLDIERNAFSKGLPQHGIELADDLERLVALHGAETIAAVIVEPMSGSAGVILPPKGYLEKLRATADKYGILLIFDEVITGFGRLGTPFATDYFGVVPDLVTTAKGITNGTVPMGAVFASRKVYDGLMVGPENAIELFHGYTYSGHPVACAAGLATMEIYEEEGLLTRAADLADYWQEALHSLKGLPNVVDIRNLGLVGAVELTSRNGAPGTRAYDVFVDCFQKGLLIRVTGDIIALSPPLVVEREHIDTIVSKLTGALKRAA</sequence>
<dbReference type="Gene3D" id="3.40.640.10">
    <property type="entry name" value="Type I PLP-dependent aspartate aminotransferase-like (Major domain)"/>
    <property type="match status" value="1"/>
</dbReference>
<keyword evidence="7" id="KW-1185">Reference proteome</keyword>
<evidence type="ECO:0000256" key="5">
    <source>
        <dbReference type="RuleBase" id="RU003560"/>
    </source>
</evidence>
<dbReference type="PANTHER" id="PTHR42684">
    <property type="entry name" value="ADENOSYLMETHIONINE-8-AMINO-7-OXONONANOATE AMINOTRANSFERASE"/>
    <property type="match status" value="1"/>
</dbReference>
<evidence type="ECO:0000313" key="7">
    <source>
        <dbReference type="Proteomes" id="UP000551353"/>
    </source>
</evidence>
<dbReference type="Pfam" id="PF00202">
    <property type="entry name" value="Aminotran_3"/>
    <property type="match status" value="1"/>
</dbReference>
<dbReference type="InterPro" id="IPR015422">
    <property type="entry name" value="PyrdxlP-dep_Trfase_small"/>
</dbReference>
<comment type="cofactor">
    <cofactor evidence="1">
        <name>pyridoxal 5'-phosphate</name>
        <dbReference type="ChEBI" id="CHEBI:597326"/>
    </cofactor>
</comment>
<dbReference type="Proteomes" id="UP000551353">
    <property type="component" value="Unassembled WGS sequence"/>
</dbReference>
<name>A0ABR6IG44_9HYPH</name>
<dbReference type="PROSITE" id="PS00600">
    <property type="entry name" value="AA_TRANSFER_CLASS_3"/>
    <property type="match status" value="1"/>
</dbReference>
<dbReference type="PANTHER" id="PTHR42684:SF1">
    <property type="entry name" value="BETA-ALANINE--PYRUVATE AMINOTRANSFERASE"/>
    <property type="match status" value="1"/>
</dbReference>
<evidence type="ECO:0000256" key="4">
    <source>
        <dbReference type="ARBA" id="ARBA00022898"/>
    </source>
</evidence>
<dbReference type="Gene3D" id="3.90.1150.10">
    <property type="entry name" value="Aspartate Aminotransferase, domain 1"/>
    <property type="match status" value="1"/>
</dbReference>
<accession>A0ABR6IG44</accession>
<proteinExistence type="inferred from homology"/>
<dbReference type="PIRSF" id="PIRSF000521">
    <property type="entry name" value="Transaminase_4ab_Lys_Orn"/>
    <property type="match status" value="1"/>
</dbReference>
<reference evidence="6 7" key="1">
    <citation type="submission" date="2020-08" db="EMBL/GenBank/DDBJ databases">
        <title>Genomic Encyclopedia of Type Strains, Phase IV (KMG-V): Genome sequencing to study the core and pangenomes of soil and plant-associated prokaryotes.</title>
        <authorList>
            <person name="Whitman W."/>
        </authorList>
    </citation>
    <scope>NUCLEOTIDE SEQUENCE [LARGE SCALE GENOMIC DNA]</scope>
    <source>
        <strain evidence="6 7">SEMIA 4087</strain>
    </source>
</reference>
<organism evidence="6 7">
    <name type="scientific">Rhizobium mongolense</name>
    <dbReference type="NCBI Taxonomy" id="57676"/>
    <lineage>
        <taxon>Bacteria</taxon>
        <taxon>Pseudomonadati</taxon>
        <taxon>Pseudomonadota</taxon>
        <taxon>Alphaproteobacteria</taxon>
        <taxon>Hyphomicrobiales</taxon>
        <taxon>Rhizobiaceae</taxon>
        <taxon>Rhizobium/Agrobacterium group</taxon>
        <taxon>Rhizobium</taxon>
    </lineage>
</organism>
<dbReference type="InterPro" id="IPR049704">
    <property type="entry name" value="Aminotrans_3_PPA_site"/>
</dbReference>
<dbReference type="GO" id="GO:0016223">
    <property type="term" value="F:beta-alanine:pyruvate transaminase activity"/>
    <property type="evidence" value="ECO:0007669"/>
    <property type="project" value="UniProtKB-EC"/>
</dbReference>
<dbReference type="CDD" id="cd00610">
    <property type="entry name" value="OAT_like"/>
    <property type="match status" value="1"/>
</dbReference>
<evidence type="ECO:0000313" key="6">
    <source>
        <dbReference type="EMBL" id="MBB4226842.1"/>
    </source>
</evidence>
<gene>
    <name evidence="6" type="ORF">GGD56_000662</name>
</gene>
<evidence type="ECO:0000256" key="2">
    <source>
        <dbReference type="ARBA" id="ARBA00022576"/>
    </source>
</evidence>
<dbReference type="SUPFAM" id="SSF53383">
    <property type="entry name" value="PLP-dependent transferases"/>
    <property type="match status" value="1"/>
</dbReference>
<dbReference type="InterPro" id="IPR005814">
    <property type="entry name" value="Aminotrans_3"/>
</dbReference>
<dbReference type="EC" id="2.6.1.18" evidence="6"/>
<evidence type="ECO:0000256" key="3">
    <source>
        <dbReference type="ARBA" id="ARBA00022679"/>
    </source>
</evidence>
<keyword evidence="4 5" id="KW-0663">Pyridoxal phosphate</keyword>